<feature type="compositionally biased region" description="Gly residues" evidence="1">
    <location>
        <begin position="55"/>
        <end position="69"/>
    </location>
</feature>
<dbReference type="InterPro" id="IPR014917">
    <property type="entry name" value="DUF1800"/>
</dbReference>
<evidence type="ECO:0000256" key="1">
    <source>
        <dbReference type="SAM" id="MobiDB-lite"/>
    </source>
</evidence>
<dbReference type="PANTHER" id="PTHR43737:SF1">
    <property type="entry name" value="DUF1501 DOMAIN-CONTAINING PROTEIN"/>
    <property type="match status" value="1"/>
</dbReference>
<dbReference type="PANTHER" id="PTHR43737">
    <property type="entry name" value="BLL7424 PROTEIN"/>
    <property type="match status" value="1"/>
</dbReference>
<protein>
    <submittedName>
        <fullName evidence="2">DUF1800 domain-containing protein</fullName>
    </submittedName>
</protein>
<sequence length="613" mass="65953">MTRDCIFAADAEPETALSSQGPDKEADVADRGSARIAPAAAVAAAALAVSACGGGGSGSGGSPSAGGGTPTAQVRRPQSDDEAARFLLQASFSASTGAIAAVRSEGFEPWLDREMRQANDVSAKDYFEARGFDRVDANRYYNSATTGDWMIWSQLLSGGSAVRKRFALALSEFFVVSLNDINISWRGPAIGEYWDILNRNAFGSFRTLIEHITLNPAMGVYLNTRGNRRADPRTGRVPDENYGREIMQLFSIGLFELNQDGTPRTNGGQLIETYTNDDVTGIAKVFTGYDFDYSQTEFFPDPVSPGRTVAGVDFARRPMTADPSKWSRPRTEGFHSPEEKRFLGLVIPAGTSAEESLRRALDHLVAHPNVGPFFARQMIQRLVTSNPSPAYVGRVAAAFANNGRGERGDLGAVFKAILLDEEARAMDNAANPAFGKLREPMLRFVQIARTFGVGSASGNFAVGSLSDPASRLGQSPLRSPSVFNFFRPGYFPTGTQIAANNLLAPEFQLVNETSVAGYINFLEGAVGMTAGYLRDLSVQYAAELPLAHDAPRLVAHLDLVLTANQLSPAIRDTIISALDSVSVAQTSPDADKLRRIHAAVLLVMASTDYLVQK</sequence>
<comment type="caution">
    <text evidence="2">The sequence shown here is derived from an EMBL/GenBank/DDBJ whole genome shotgun (WGS) entry which is preliminary data.</text>
</comment>
<dbReference type="STRING" id="1300349.I603_2591"/>
<proteinExistence type="predicted"/>
<accession>A0A1A7BFM9</accession>
<organism evidence="2 3">
    <name type="scientific">Erythrobacter dokdonensis DSW-74</name>
    <dbReference type="NCBI Taxonomy" id="1300349"/>
    <lineage>
        <taxon>Bacteria</taxon>
        <taxon>Pseudomonadati</taxon>
        <taxon>Pseudomonadota</taxon>
        <taxon>Alphaproteobacteria</taxon>
        <taxon>Sphingomonadales</taxon>
        <taxon>Erythrobacteraceae</taxon>
        <taxon>Erythrobacter/Porphyrobacter group</taxon>
        <taxon>Erythrobacter</taxon>
    </lineage>
</organism>
<reference evidence="2 3" key="1">
    <citation type="submission" date="2016-06" db="EMBL/GenBank/DDBJ databases">
        <title>Genome sequence of Porphyrobacter dokdonensis DSW-74.</title>
        <authorList>
            <person name="Kim J.F."/>
            <person name="Song J.Y."/>
        </authorList>
    </citation>
    <scope>NUCLEOTIDE SEQUENCE [LARGE SCALE GENOMIC DNA]</scope>
    <source>
        <strain evidence="2 3">DSW-74</strain>
    </source>
</reference>
<dbReference type="PATRIC" id="fig|1300349.4.peg.2581"/>
<evidence type="ECO:0000313" key="3">
    <source>
        <dbReference type="Proteomes" id="UP000092484"/>
    </source>
</evidence>
<evidence type="ECO:0000313" key="2">
    <source>
        <dbReference type="EMBL" id="OBV10030.1"/>
    </source>
</evidence>
<dbReference type="RefSeq" id="WP_068865614.1">
    <property type="nucleotide sequence ID" value="NZ_LZYB01000008.1"/>
</dbReference>
<feature type="region of interest" description="Disordered" evidence="1">
    <location>
        <begin position="55"/>
        <end position="80"/>
    </location>
</feature>
<dbReference type="AlphaFoldDB" id="A0A1A7BFM9"/>
<keyword evidence="3" id="KW-1185">Reference proteome</keyword>
<dbReference type="Pfam" id="PF08811">
    <property type="entry name" value="DUF1800"/>
    <property type="match status" value="1"/>
</dbReference>
<dbReference type="EMBL" id="LZYB01000008">
    <property type="protein sequence ID" value="OBV10030.1"/>
    <property type="molecule type" value="Genomic_DNA"/>
</dbReference>
<gene>
    <name evidence="2" type="ORF">I603_2591</name>
</gene>
<name>A0A1A7BFM9_9SPHN</name>
<feature type="compositionally biased region" description="Basic and acidic residues" evidence="1">
    <location>
        <begin position="22"/>
        <end position="31"/>
    </location>
</feature>
<feature type="region of interest" description="Disordered" evidence="1">
    <location>
        <begin position="1"/>
        <end position="31"/>
    </location>
</feature>
<dbReference type="Proteomes" id="UP000092484">
    <property type="component" value="Unassembled WGS sequence"/>
</dbReference>